<protein>
    <submittedName>
        <fullName evidence="1">Cobyrinic acid A,C-diamide synthase</fullName>
    </submittedName>
</protein>
<sequence length="66" mass="7552">MSFTTRILPLISRRSWPAAKVRDGMTLQQWSGGWQVGNTFASYLHLHFAQRPIMLNHWLAAARSAL</sequence>
<dbReference type="EMBL" id="UGMS01000002">
    <property type="protein sequence ID" value="STW72497.1"/>
    <property type="molecule type" value="Genomic_DNA"/>
</dbReference>
<dbReference type="Proteomes" id="UP000254863">
    <property type="component" value="Unassembled WGS sequence"/>
</dbReference>
<organism evidence="1 2">
    <name type="scientific">Klebsiella michiganensis</name>
    <dbReference type="NCBI Taxonomy" id="1134687"/>
    <lineage>
        <taxon>Bacteria</taxon>
        <taxon>Pseudomonadati</taxon>
        <taxon>Pseudomonadota</taxon>
        <taxon>Gammaproteobacteria</taxon>
        <taxon>Enterobacterales</taxon>
        <taxon>Enterobacteriaceae</taxon>
        <taxon>Klebsiella/Raoultella group</taxon>
        <taxon>Klebsiella</taxon>
    </lineage>
</organism>
<accession>A0A7H4PIS0</accession>
<dbReference type="AlphaFoldDB" id="A0A7H4PIS0"/>
<gene>
    <name evidence="1" type="ORF">NCTC11685_05588</name>
</gene>
<proteinExistence type="predicted"/>
<name>A0A7H4PIS0_9ENTR</name>
<evidence type="ECO:0000313" key="2">
    <source>
        <dbReference type="Proteomes" id="UP000254863"/>
    </source>
</evidence>
<evidence type="ECO:0000313" key="1">
    <source>
        <dbReference type="EMBL" id="STW72497.1"/>
    </source>
</evidence>
<reference evidence="1 2" key="1">
    <citation type="submission" date="2018-06" db="EMBL/GenBank/DDBJ databases">
        <authorList>
            <consortium name="Pathogen Informatics"/>
            <person name="Doyle S."/>
        </authorList>
    </citation>
    <scope>NUCLEOTIDE SEQUENCE [LARGE SCALE GENOMIC DNA]</scope>
    <source>
        <strain evidence="1 2">NCTC11685</strain>
    </source>
</reference>
<comment type="caution">
    <text evidence="1">The sequence shown here is derived from an EMBL/GenBank/DDBJ whole genome shotgun (WGS) entry which is preliminary data.</text>
</comment>